<comment type="caution">
    <text evidence="3">The sequence shown here is derived from an EMBL/GenBank/DDBJ whole genome shotgun (WGS) entry which is preliminary data.</text>
</comment>
<dbReference type="GO" id="GO:0140664">
    <property type="term" value="F:ATP-dependent DNA damage sensor activity"/>
    <property type="evidence" value="ECO:0007669"/>
    <property type="project" value="InterPro"/>
</dbReference>
<feature type="domain" description="DNA mismatch repair protein MutS core" evidence="2">
    <location>
        <begin position="478"/>
        <end position="546"/>
    </location>
</feature>
<dbReference type="SUPFAM" id="SSF48334">
    <property type="entry name" value="DNA repair protein MutS, domain III"/>
    <property type="match status" value="1"/>
</dbReference>
<dbReference type="GO" id="GO:0006298">
    <property type="term" value="P:mismatch repair"/>
    <property type="evidence" value="ECO:0007669"/>
    <property type="project" value="InterPro"/>
</dbReference>
<evidence type="ECO:0000259" key="2">
    <source>
        <dbReference type="Pfam" id="PF05192"/>
    </source>
</evidence>
<accession>A0A317Y9S7</accession>
<organism evidence="3">
    <name type="scientific">Zea mays</name>
    <name type="common">Maize</name>
    <dbReference type="NCBI Taxonomy" id="4577"/>
    <lineage>
        <taxon>Eukaryota</taxon>
        <taxon>Viridiplantae</taxon>
        <taxon>Streptophyta</taxon>
        <taxon>Embryophyta</taxon>
        <taxon>Tracheophyta</taxon>
        <taxon>Spermatophyta</taxon>
        <taxon>Magnoliopsida</taxon>
        <taxon>Liliopsida</taxon>
        <taxon>Poales</taxon>
        <taxon>Poaceae</taxon>
        <taxon>PACMAD clade</taxon>
        <taxon>Panicoideae</taxon>
        <taxon>Andropogonodae</taxon>
        <taxon>Andropogoneae</taxon>
        <taxon>Tripsacinae</taxon>
        <taxon>Zea</taxon>
    </lineage>
</organism>
<dbReference type="GO" id="GO:0030983">
    <property type="term" value="F:mismatched DNA binding"/>
    <property type="evidence" value="ECO:0007669"/>
    <property type="project" value="InterPro"/>
</dbReference>
<dbReference type="PANTHER" id="PTHR11361">
    <property type="entry name" value="DNA MISMATCH REPAIR PROTEIN MUTS FAMILY MEMBER"/>
    <property type="match status" value="1"/>
</dbReference>
<name>A0A317Y9S7_MAIZE</name>
<dbReference type="ExpressionAtlas" id="A0A317Y9S7">
    <property type="expression patterns" value="baseline and differential"/>
</dbReference>
<protein>
    <submittedName>
        <fullName evidence="3">DNA mismatch repair protein MSH2</fullName>
    </submittedName>
</protein>
<dbReference type="Pfam" id="PF01624">
    <property type="entry name" value="MutS_I"/>
    <property type="match status" value="1"/>
</dbReference>
<evidence type="ECO:0000259" key="1">
    <source>
        <dbReference type="Pfam" id="PF01624"/>
    </source>
</evidence>
<dbReference type="InterPro" id="IPR007695">
    <property type="entry name" value="DNA_mismatch_repair_MutS-lik_N"/>
</dbReference>
<dbReference type="InterPro" id="IPR036678">
    <property type="entry name" value="MutS_con_dom_sf"/>
</dbReference>
<dbReference type="GO" id="GO:0005524">
    <property type="term" value="F:ATP binding"/>
    <property type="evidence" value="ECO:0007669"/>
    <property type="project" value="InterPro"/>
</dbReference>
<dbReference type="AlphaFoldDB" id="A0A317Y9S7"/>
<sequence>MVYSVFCPLMVFRAVPIPGEIFCHPTLPYFSLDSAQIRAVGRTIFDRELFHVDLDDAPVFDADTDNLNVEPVFDDVVFEDIEPNFDDLDDEPLFDTKFDELDKGPVFDTESIPDHVTVSVFEFVRPEYDAELTVFDTDSDSLNDLLVVDMEPVHDAELAVFNQGNDGSLTAHTGVLDGHPIFDVELVFDEEPLIEINCSIFNTNAPFMCLTDCLSYVDDMVSATFKEGPIFDKENVVEAVQKESGRDYYTAHGENAMFIARTYYHTISALRHLGSNSGGISSVGVSEAMFETIVRKILLDRTDCTLEPYEGSGSDWRLTKSVKPGNIGGFEDILFINNDMQESPVMTNRKLGLAEFREDNRFTNVGSALLALCLTADCEKSINSHSLQDAITKCSILLTERKKSNFKSKDLVQDLEEIKGSVKLVRDLISQFDYSLGALGALLSYAELLANDTNYGNYTIEKYNLDCYMRLDSAVVLALTIHEEKTDVNKNFYLFGLVNRTCTVEMGKRLLNQWLKQPLLDVNEITSRLYMVQAAISTFDTKTTIRTVVQIHMCEPAGASRNVEHMGQLQKPWDPGGFHIGLVSGAQRVGFNFGEYIELLERAWVIVSETNNMASYSCLISIVTSVHVGLQVINVWCCNGMGLHPVEMFNPFLQVEFCRSCTPAVGAG</sequence>
<dbReference type="InterPro" id="IPR007696">
    <property type="entry name" value="DNA_mismatch_repair_MutS_core"/>
</dbReference>
<dbReference type="InterPro" id="IPR036187">
    <property type="entry name" value="DNA_mismatch_repair_MutS_sf"/>
</dbReference>
<dbReference type="Proteomes" id="UP000251960">
    <property type="component" value="Chromosome 1"/>
</dbReference>
<feature type="domain" description="DNA mismatch repair protein MutS-like N-terminal" evidence="1">
    <location>
        <begin position="246"/>
        <end position="328"/>
    </location>
</feature>
<dbReference type="Pfam" id="PF05192">
    <property type="entry name" value="MutS_III"/>
    <property type="match status" value="1"/>
</dbReference>
<dbReference type="Gene3D" id="3.40.1170.10">
    <property type="entry name" value="DNA repair protein MutS, domain I"/>
    <property type="match status" value="1"/>
</dbReference>
<dbReference type="Gene3D" id="1.10.1420.10">
    <property type="match status" value="1"/>
</dbReference>
<dbReference type="PANTHER" id="PTHR11361:SF35">
    <property type="entry name" value="DNA MISMATCH REPAIR PROTEIN MSH2"/>
    <property type="match status" value="1"/>
</dbReference>
<reference evidence="3" key="1">
    <citation type="journal article" date="2018" name="Nat. Genet.">
        <title>Extensive intraspecific gene order and gene structural variations between Mo17 and other maize genomes.</title>
        <authorList>
            <person name="Sun S."/>
            <person name="Zhou Y."/>
            <person name="Chen J."/>
            <person name="Shi J."/>
            <person name="Zhao H."/>
            <person name="Zhao H."/>
            <person name="Song W."/>
            <person name="Zhang M."/>
            <person name="Cui Y."/>
            <person name="Dong X."/>
            <person name="Liu H."/>
            <person name="Ma X."/>
            <person name="Jiao Y."/>
            <person name="Wang B."/>
            <person name="Wei X."/>
            <person name="Stein J.C."/>
            <person name="Glaubitz J.C."/>
            <person name="Lu F."/>
            <person name="Yu G."/>
            <person name="Liang C."/>
            <person name="Fengler K."/>
            <person name="Li B."/>
            <person name="Rafalski A."/>
            <person name="Schnable P.S."/>
            <person name="Ware D.H."/>
            <person name="Buckler E.S."/>
            <person name="Lai J."/>
        </authorList>
    </citation>
    <scope>NUCLEOTIDE SEQUENCE [LARGE SCALE GENOMIC DNA]</scope>
    <source>
        <tissue evidence="3">Seedling</tissue>
    </source>
</reference>
<dbReference type="InterPro" id="IPR045076">
    <property type="entry name" value="MutS"/>
</dbReference>
<dbReference type="Gene3D" id="3.30.420.110">
    <property type="entry name" value="MutS, connector domain"/>
    <property type="match status" value="1"/>
</dbReference>
<dbReference type="InterPro" id="IPR016151">
    <property type="entry name" value="DNA_mismatch_repair_MutS_N"/>
</dbReference>
<proteinExistence type="predicted"/>
<dbReference type="EMBL" id="NCVQ01000001">
    <property type="protein sequence ID" value="PWZ55370.1"/>
    <property type="molecule type" value="Genomic_DNA"/>
</dbReference>
<evidence type="ECO:0000313" key="3">
    <source>
        <dbReference type="EMBL" id="PWZ55370.1"/>
    </source>
</evidence>
<gene>
    <name evidence="3" type="primary">MUS1_1</name>
    <name evidence="3" type="ORF">Zm00014a_044044</name>
</gene>